<organism evidence="1 2">
    <name type="scientific">Geomonas oryzisoli</name>
    <dbReference type="NCBI Taxonomy" id="2847992"/>
    <lineage>
        <taxon>Bacteria</taxon>
        <taxon>Pseudomonadati</taxon>
        <taxon>Thermodesulfobacteriota</taxon>
        <taxon>Desulfuromonadia</taxon>
        <taxon>Geobacterales</taxon>
        <taxon>Geobacteraceae</taxon>
        <taxon>Geomonas</taxon>
    </lineage>
</organism>
<accession>A0ABX8J8G8</accession>
<gene>
    <name evidence="1" type="ORF">KP004_05595</name>
</gene>
<name>A0ABX8J8G8_9BACT</name>
<keyword evidence="2" id="KW-1185">Reference proteome</keyword>
<evidence type="ECO:0000313" key="2">
    <source>
        <dbReference type="Proteomes" id="UP000683557"/>
    </source>
</evidence>
<dbReference type="Pfam" id="PF13604">
    <property type="entry name" value="AAA_30"/>
    <property type="match status" value="1"/>
</dbReference>
<reference evidence="1 2" key="1">
    <citation type="submission" date="2021-06" db="EMBL/GenBank/DDBJ databases">
        <title>Gemonas diversity in paddy soil.</title>
        <authorList>
            <person name="Liu G."/>
        </authorList>
    </citation>
    <scope>NUCLEOTIDE SEQUENCE [LARGE SCALE GENOMIC DNA]</scope>
    <source>
        <strain evidence="1 2">RG10</strain>
    </source>
</reference>
<sequence>MLRVDEAGFLGARQAERLLDVADELRQRGVRVKLHLLGDSKQMQGIQAGNLAPLCKGLDPREGRQGAPVPTSYSTEPRGLLKITRELTVVT</sequence>
<dbReference type="EMBL" id="CP076723">
    <property type="protein sequence ID" value="QWV94655.1"/>
    <property type="molecule type" value="Genomic_DNA"/>
</dbReference>
<proteinExistence type="predicted"/>
<dbReference type="Proteomes" id="UP000683557">
    <property type="component" value="Chromosome"/>
</dbReference>
<evidence type="ECO:0000313" key="1">
    <source>
        <dbReference type="EMBL" id="QWV94655.1"/>
    </source>
</evidence>
<protein>
    <submittedName>
        <fullName evidence="1">AAA family ATPase</fullName>
    </submittedName>
</protein>